<keyword evidence="2" id="KW-1185">Reference proteome</keyword>
<sequence length="99" mass="10970">MPTKILLEAIARKNCIEAVYNRSAVKLAPHILYTRHGEIYLDAVTMAREGKPPREVKIGSFKVTGLSEVALAPDGFRTQPVFEPEAERYAGVTLFAIEP</sequence>
<dbReference type="RefSeq" id="WP_072598105.1">
    <property type="nucleotide sequence ID" value="NZ_CP018221.1"/>
</dbReference>
<dbReference type="EMBL" id="CP018221">
    <property type="protein sequence ID" value="API60438.1"/>
    <property type="molecule type" value="Genomic_DNA"/>
</dbReference>
<evidence type="ECO:0008006" key="3">
    <source>
        <dbReference type="Google" id="ProtNLM"/>
    </source>
</evidence>
<gene>
    <name evidence="1" type="ORF">BSL82_15045</name>
</gene>
<name>A0A1L3ZXS9_9SPHN</name>
<dbReference type="STRING" id="1921510.BSL82_15045"/>
<dbReference type="AlphaFoldDB" id="A0A1L3ZXS9"/>
<dbReference type="Proteomes" id="UP000182063">
    <property type="component" value="Chromosome"/>
</dbReference>
<organism evidence="1 2">
    <name type="scientific">Tardibacter chloracetimidivorans</name>
    <dbReference type="NCBI Taxonomy" id="1921510"/>
    <lineage>
        <taxon>Bacteria</taxon>
        <taxon>Pseudomonadati</taxon>
        <taxon>Pseudomonadota</taxon>
        <taxon>Alphaproteobacteria</taxon>
        <taxon>Sphingomonadales</taxon>
        <taxon>Sphingomonadaceae</taxon>
        <taxon>Tardibacter</taxon>
    </lineage>
</organism>
<evidence type="ECO:0000313" key="1">
    <source>
        <dbReference type="EMBL" id="API60438.1"/>
    </source>
</evidence>
<reference evidence="2" key="1">
    <citation type="submission" date="2016-11" db="EMBL/GenBank/DDBJ databases">
        <title>Complete Genome Sequence of alachlor-degrading Sphingomonas sp. strain JJ-A5.</title>
        <authorList>
            <person name="Lee H."/>
            <person name="Ka J.-O."/>
        </authorList>
    </citation>
    <scope>NUCLEOTIDE SEQUENCE [LARGE SCALE GENOMIC DNA]</scope>
    <source>
        <strain evidence="2">JJ-A5</strain>
    </source>
</reference>
<dbReference type="KEGG" id="sphj:BSL82_15045"/>
<dbReference type="OrthoDB" id="7428487at2"/>
<accession>A0A1L3ZXS9</accession>
<protein>
    <recommendedName>
        <fullName evidence="3">WYL domain-containing protein</fullName>
    </recommendedName>
</protein>
<proteinExistence type="predicted"/>
<evidence type="ECO:0000313" key="2">
    <source>
        <dbReference type="Proteomes" id="UP000182063"/>
    </source>
</evidence>